<dbReference type="InterPro" id="IPR046341">
    <property type="entry name" value="SET_dom_sf"/>
</dbReference>
<keyword evidence="6" id="KW-0949">S-adenosyl-L-methionine</keyword>
<evidence type="ECO:0000313" key="17">
    <source>
        <dbReference type="Proteomes" id="UP001314263"/>
    </source>
</evidence>
<protein>
    <submittedName>
        <fullName evidence="16">Uncharacterized protein</fullName>
    </submittedName>
</protein>
<dbReference type="InterPro" id="IPR011124">
    <property type="entry name" value="Znf_CW"/>
</dbReference>
<dbReference type="Pfam" id="PF07496">
    <property type="entry name" value="zf-CW"/>
    <property type="match status" value="1"/>
</dbReference>
<gene>
    <name evidence="16" type="ORF">CVIRNUC_002061</name>
</gene>
<evidence type="ECO:0000256" key="2">
    <source>
        <dbReference type="ARBA" id="ARBA00004286"/>
    </source>
</evidence>
<dbReference type="Pfam" id="PF17907">
    <property type="entry name" value="AWS"/>
    <property type="match status" value="1"/>
</dbReference>
<proteinExistence type="predicted"/>
<dbReference type="Proteomes" id="UP001314263">
    <property type="component" value="Unassembled WGS sequence"/>
</dbReference>
<keyword evidence="9" id="KW-0862">Zinc</keyword>
<dbReference type="GO" id="GO:0005634">
    <property type="term" value="C:nucleus"/>
    <property type="evidence" value="ECO:0007669"/>
    <property type="project" value="UniProtKB-SubCell"/>
</dbReference>
<feature type="compositionally biased region" description="Low complexity" evidence="11">
    <location>
        <begin position="569"/>
        <end position="592"/>
    </location>
</feature>
<feature type="compositionally biased region" description="Basic and acidic residues" evidence="11">
    <location>
        <begin position="625"/>
        <end position="657"/>
    </location>
</feature>
<keyword evidence="10" id="KW-0539">Nucleus</keyword>
<reference evidence="16 17" key="1">
    <citation type="submission" date="2023-10" db="EMBL/GenBank/DDBJ databases">
        <authorList>
            <person name="Maclean D."/>
            <person name="Macfadyen A."/>
        </authorList>
    </citation>
    <scope>NUCLEOTIDE SEQUENCE [LARGE SCALE GENOMIC DNA]</scope>
</reference>
<keyword evidence="5" id="KW-0808">Transferase</keyword>
<evidence type="ECO:0000256" key="3">
    <source>
        <dbReference type="ARBA" id="ARBA00022454"/>
    </source>
</evidence>
<feature type="compositionally biased region" description="Basic and acidic residues" evidence="11">
    <location>
        <begin position="606"/>
        <end position="616"/>
    </location>
</feature>
<dbReference type="Pfam" id="PF00856">
    <property type="entry name" value="SET"/>
    <property type="match status" value="1"/>
</dbReference>
<dbReference type="SMART" id="SM00570">
    <property type="entry name" value="AWS"/>
    <property type="match status" value="1"/>
</dbReference>
<evidence type="ECO:0000256" key="9">
    <source>
        <dbReference type="ARBA" id="ARBA00022833"/>
    </source>
</evidence>
<feature type="region of interest" description="Disordered" evidence="11">
    <location>
        <begin position="793"/>
        <end position="1062"/>
    </location>
</feature>
<evidence type="ECO:0000259" key="14">
    <source>
        <dbReference type="PROSITE" id="PS51050"/>
    </source>
</evidence>
<name>A0AAV1HXS2_9CHLO</name>
<dbReference type="PROSITE" id="PS51215">
    <property type="entry name" value="AWS"/>
    <property type="match status" value="1"/>
</dbReference>
<dbReference type="InterPro" id="IPR006560">
    <property type="entry name" value="AWS_dom"/>
</dbReference>
<keyword evidence="17" id="KW-1185">Reference proteome</keyword>
<feature type="compositionally biased region" description="Basic and acidic residues" evidence="11">
    <location>
        <begin position="1007"/>
        <end position="1021"/>
    </location>
</feature>
<dbReference type="GO" id="GO:0005694">
    <property type="term" value="C:chromosome"/>
    <property type="evidence" value="ECO:0007669"/>
    <property type="project" value="UniProtKB-SubCell"/>
</dbReference>
<dbReference type="InterPro" id="IPR001214">
    <property type="entry name" value="SET_dom"/>
</dbReference>
<evidence type="ECO:0000259" key="15">
    <source>
        <dbReference type="PROSITE" id="PS51215"/>
    </source>
</evidence>
<evidence type="ECO:0000256" key="1">
    <source>
        <dbReference type="ARBA" id="ARBA00004123"/>
    </source>
</evidence>
<sequence length="1263" mass="138296">MEDSHIKANEVAARKAYTWAQCDRCSKWRQLSRELAESLGNDSSWFCENNPDPNFASCSQPQELSDDEIDKQLAGSEDEEPQVLLKRLRRPQVWQLIRENIYIHRKPKVQHEDEVMVCHCELPPDGGPACGPDCLNRVLNMECVPSYCNCGDRCSNQHFTKRQYVKLEKRRAGAKGFGLFSPEDLKAGQFIIEYIGEVLEEEEYLRRKEYYQESGQRHYYFMNIGNGEVIDAARKGALGRFINHSCRPNCETQKWVVRGELAIGLFASEDIPAGVELTFDYNFERYGDKPMRCLCGAKSCRGYIGGTGDAVAADEDMEDPEDASEDPEPIMINSAEAADPRLVSVLESEVGLAPEYWDAAVWQRLHQLAAKKNLEVDWVQGMQGQDTSNSSGDGATETAISLSRWRADGGTAQSAMSKARALSSAGREHKQQQDSAARSDTSAGDTLPMPPRKRFGQRASSVGDSERKLKVGGQPRRPVQGAKPWVMKGKKRSEVDRRLDTLVGPSGKLKDGSMAAVVGMLRLFNLCDVAPTITQADLPRPGRQGRAASPVPASAPAQERKPAGNGTADRASSPAVSPRRSASPSDSDSLSSGERLSDADGSAGDKAVETARRLDSKNSAAPGTNDRDSEDSKPKRERSSSREPVSRSERRYEQGLSERVRAVEQQTMKAELTGRQRARMADLSLLLDVILKTQVTSAKQAICKNGILHQLQVVHTRCVGPQYSVILKKMLRCVDHLPLTPNDIHTASSAHGSFGDVLHQLCRHTDLEVKGRAKALLDKQPLSKCSAEVQAAADKAQRERRSQGGRKRFASRYGGSWGDANGRTPRPHSTPFHNGGRTPGPGAWGRSMRTPQINGYEPTATPMYRNSNMMTPAIHGHESAHRDPSATPASYPAGPLATPLQGSGGMHRQWPASRLQNGNGPSMLSPAPAWGTPARRPAYPEYPPSSSAPSLPPGFGGAAATGTPRMPAAPPLLETSESAHMSAHGAERSALPPPPPLHASMPPPRFDLPRSSRDRVSRWEPEPGETGFIRRPSKWDSQETDLSADAYQHNAHRDTALFSGPPGSPVYYPGSVRIPNGDYPPPSLRIPNGEVPLGSARGSLGEDMPGLPTATPLRSMPSAGAGPGARPTSGSWRDSDGLAAALRRKHDSELADIFAAPAVAIAASWEDSWDDPGEPFEEWLRDCVMRAVRGYCQAGKPNSLRREESVQVYRKAVNVVLENERKAYKERQRQKAAKALDRRKLEPRIHDYVRETVDSTVEKRSTL</sequence>
<feature type="compositionally biased region" description="Polar residues" evidence="11">
    <location>
        <begin position="433"/>
        <end position="444"/>
    </location>
</feature>
<comment type="caution">
    <text evidence="16">The sequence shown here is derived from an EMBL/GenBank/DDBJ whole genome shotgun (WGS) entry which is preliminary data.</text>
</comment>
<feature type="region of interest" description="Disordered" evidence="11">
    <location>
        <begin position="404"/>
        <end position="498"/>
    </location>
</feature>
<feature type="compositionally biased region" description="Low complexity" evidence="11">
    <location>
        <begin position="933"/>
        <end position="949"/>
    </location>
</feature>
<keyword evidence="7" id="KW-0479">Metal-binding</keyword>
<feature type="domain" description="Post-SET" evidence="13">
    <location>
        <begin position="289"/>
        <end position="305"/>
    </location>
</feature>
<dbReference type="PROSITE" id="PS51050">
    <property type="entry name" value="ZF_CW"/>
    <property type="match status" value="1"/>
</dbReference>
<evidence type="ECO:0000313" key="16">
    <source>
        <dbReference type="EMBL" id="CAK0751346.1"/>
    </source>
</evidence>
<dbReference type="InterPro" id="IPR050777">
    <property type="entry name" value="SET2_Histone-Lys_MeTrsfase"/>
</dbReference>
<accession>A0AAV1HXS2</accession>
<dbReference type="GO" id="GO:0046975">
    <property type="term" value="F:histone H3K36 methyltransferase activity"/>
    <property type="evidence" value="ECO:0007669"/>
    <property type="project" value="InterPro"/>
</dbReference>
<dbReference type="PROSITE" id="PS50280">
    <property type="entry name" value="SET"/>
    <property type="match status" value="1"/>
</dbReference>
<dbReference type="InterPro" id="IPR044437">
    <property type="entry name" value="SETD2/Set2_SET"/>
</dbReference>
<dbReference type="SUPFAM" id="SSF82199">
    <property type="entry name" value="SET domain"/>
    <property type="match status" value="1"/>
</dbReference>
<dbReference type="GO" id="GO:0032259">
    <property type="term" value="P:methylation"/>
    <property type="evidence" value="ECO:0007669"/>
    <property type="project" value="UniProtKB-KW"/>
</dbReference>
<dbReference type="PANTHER" id="PTHR22884">
    <property type="entry name" value="SET DOMAIN PROTEINS"/>
    <property type="match status" value="1"/>
</dbReference>
<dbReference type="GO" id="GO:0008270">
    <property type="term" value="F:zinc ion binding"/>
    <property type="evidence" value="ECO:0007669"/>
    <property type="project" value="UniProtKB-KW"/>
</dbReference>
<keyword evidence="8" id="KW-0863">Zinc-finger</keyword>
<feature type="domain" description="CW-type" evidence="14">
    <location>
        <begin position="13"/>
        <end position="66"/>
    </location>
</feature>
<evidence type="ECO:0000256" key="11">
    <source>
        <dbReference type="SAM" id="MobiDB-lite"/>
    </source>
</evidence>
<keyword evidence="4" id="KW-0489">Methyltransferase</keyword>
<dbReference type="PROSITE" id="PS50868">
    <property type="entry name" value="POST_SET"/>
    <property type="match status" value="1"/>
</dbReference>
<feature type="region of interest" description="Disordered" evidence="11">
    <location>
        <begin position="535"/>
        <end position="657"/>
    </location>
</feature>
<feature type="domain" description="SET" evidence="12">
    <location>
        <begin position="165"/>
        <end position="282"/>
    </location>
</feature>
<dbReference type="Gene3D" id="2.170.270.10">
    <property type="entry name" value="SET domain"/>
    <property type="match status" value="1"/>
</dbReference>
<feature type="compositionally biased region" description="Basic and acidic residues" evidence="11">
    <location>
        <begin position="875"/>
        <end position="884"/>
    </location>
</feature>
<comment type="subcellular location">
    <subcellularLocation>
        <location evidence="2">Chromosome</location>
    </subcellularLocation>
    <subcellularLocation>
        <location evidence="1">Nucleus</location>
    </subcellularLocation>
</comment>
<evidence type="ECO:0000256" key="4">
    <source>
        <dbReference type="ARBA" id="ARBA00022603"/>
    </source>
</evidence>
<evidence type="ECO:0000259" key="12">
    <source>
        <dbReference type="PROSITE" id="PS50280"/>
    </source>
</evidence>
<evidence type="ECO:0000256" key="10">
    <source>
        <dbReference type="ARBA" id="ARBA00023242"/>
    </source>
</evidence>
<evidence type="ECO:0000259" key="13">
    <source>
        <dbReference type="PROSITE" id="PS50868"/>
    </source>
</evidence>
<organism evidence="16 17">
    <name type="scientific">Coccomyxa viridis</name>
    <dbReference type="NCBI Taxonomy" id="1274662"/>
    <lineage>
        <taxon>Eukaryota</taxon>
        <taxon>Viridiplantae</taxon>
        <taxon>Chlorophyta</taxon>
        <taxon>core chlorophytes</taxon>
        <taxon>Trebouxiophyceae</taxon>
        <taxon>Trebouxiophyceae incertae sedis</taxon>
        <taxon>Coccomyxaceae</taxon>
        <taxon>Coccomyxa</taxon>
    </lineage>
</organism>
<evidence type="ECO:0000256" key="5">
    <source>
        <dbReference type="ARBA" id="ARBA00022679"/>
    </source>
</evidence>
<feature type="compositionally biased region" description="Pro residues" evidence="11">
    <location>
        <begin position="991"/>
        <end position="1006"/>
    </location>
</feature>
<feature type="compositionally biased region" description="Low complexity" evidence="11">
    <location>
        <begin position="547"/>
        <end position="557"/>
    </location>
</feature>
<dbReference type="AlphaFoldDB" id="A0AAV1HXS2"/>
<evidence type="ECO:0000256" key="7">
    <source>
        <dbReference type="ARBA" id="ARBA00022723"/>
    </source>
</evidence>
<dbReference type="InterPro" id="IPR003616">
    <property type="entry name" value="Post-SET_dom"/>
</dbReference>
<dbReference type="Gene3D" id="3.30.40.100">
    <property type="match status" value="1"/>
</dbReference>
<dbReference type="EMBL" id="CAUYUE010000003">
    <property type="protein sequence ID" value="CAK0751346.1"/>
    <property type="molecule type" value="Genomic_DNA"/>
</dbReference>
<evidence type="ECO:0000256" key="8">
    <source>
        <dbReference type="ARBA" id="ARBA00022771"/>
    </source>
</evidence>
<feature type="domain" description="AWS" evidence="15">
    <location>
        <begin position="113"/>
        <end position="163"/>
    </location>
</feature>
<feature type="region of interest" description="Disordered" evidence="11">
    <location>
        <begin position="1078"/>
        <end position="1133"/>
    </location>
</feature>
<dbReference type="CDD" id="cd19172">
    <property type="entry name" value="SET_SETD2"/>
    <property type="match status" value="1"/>
</dbReference>
<evidence type="ECO:0000256" key="6">
    <source>
        <dbReference type="ARBA" id="ARBA00022691"/>
    </source>
</evidence>
<keyword evidence="3" id="KW-0158">Chromosome</keyword>
<dbReference type="SMART" id="SM00317">
    <property type="entry name" value="SET"/>
    <property type="match status" value="1"/>
</dbReference>